<evidence type="ECO:0000256" key="1">
    <source>
        <dbReference type="ARBA" id="ARBA00022723"/>
    </source>
</evidence>
<keyword evidence="1 4" id="KW-0479">Metal-binding</keyword>
<dbReference type="HAMAP" id="MF_01281">
    <property type="entry name" value="MTA_SAH_deamin"/>
    <property type="match status" value="1"/>
</dbReference>
<comment type="caution">
    <text evidence="4">Lacks conserved residue(s) required for the propagation of feature annotation.</text>
</comment>
<reference evidence="6 7" key="1">
    <citation type="submission" date="2018-09" db="EMBL/GenBank/DDBJ databases">
        <title>Murine metabolic-syndrome-specific gut microbial biobank.</title>
        <authorList>
            <person name="Liu C."/>
        </authorList>
    </citation>
    <scope>NUCLEOTIDE SEQUENCE [LARGE SCALE GENOMIC DNA]</scope>
    <source>
        <strain evidence="6 7">0.1xD8-82</strain>
    </source>
</reference>
<accession>A0A3A9B001</accession>
<feature type="binding site" evidence="4">
    <location>
        <position position="297"/>
    </location>
    <ligand>
        <name>Zn(2+)</name>
        <dbReference type="ChEBI" id="CHEBI:29105"/>
    </ligand>
</feature>
<dbReference type="SUPFAM" id="SSF51338">
    <property type="entry name" value="Composite domain of metallo-dependent hydrolases"/>
    <property type="match status" value="1"/>
</dbReference>
<dbReference type="AlphaFoldDB" id="A0A3A9B001"/>
<dbReference type="OrthoDB" id="9767366at2"/>
<dbReference type="InterPro" id="IPR011059">
    <property type="entry name" value="Metal-dep_hydrolase_composite"/>
</dbReference>
<dbReference type="GO" id="GO:0050270">
    <property type="term" value="F:S-adenosylhomocysteine deaminase activity"/>
    <property type="evidence" value="ECO:0007669"/>
    <property type="project" value="UniProtKB-UniRule"/>
</dbReference>
<dbReference type="EMBL" id="RAYQ01000006">
    <property type="protein sequence ID" value="RKI91965.1"/>
    <property type="molecule type" value="Genomic_DNA"/>
</dbReference>
<dbReference type="PANTHER" id="PTHR43794:SF11">
    <property type="entry name" value="AMIDOHYDROLASE-RELATED DOMAIN-CONTAINING PROTEIN"/>
    <property type="match status" value="1"/>
</dbReference>
<keyword evidence="2 4" id="KW-0378">Hydrolase</keyword>
<name>A0A3A9B001_9FIRM</name>
<feature type="binding site" evidence="4">
    <location>
        <position position="92"/>
    </location>
    <ligand>
        <name>substrate</name>
    </ligand>
</feature>
<comment type="similarity">
    <text evidence="4">Belongs to the metallo-dependent hydrolases superfamily. MTA/SAH deaminase family.</text>
</comment>
<feature type="binding site" evidence="4">
    <location>
        <position position="212"/>
    </location>
    <ligand>
        <name>substrate</name>
    </ligand>
</feature>
<organism evidence="6 7">
    <name type="scientific">Parablautia intestinalis</name>
    <dbReference type="NCBI Taxonomy" id="2320100"/>
    <lineage>
        <taxon>Bacteria</taxon>
        <taxon>Bacillati</taxon>
        <taxon>Bacillota</taxon>
        <taxon>Clostridia</taxon>
        <taxon>Lachnospirales</taxon>
        <taxon>Lachnospiraceae</taxon>
        <taxon>Parablautia</taxon>
    </lineage>
</organism>
<dbReference type="RefSeq" id="WP_120468478.1">
    <property type="nucleotide sequence ID" value="NZ_CATAJS010000018.1"/>
</dbReference>
<keyword evidence="3 4" id="KW-0862">Zinc</keyword>
<gene>
    <name evidence="4" type="primary">mtaD</name>
    <name evidence="6" type="ORF">D7V94_07730</name>
</gene>
<dbReference type="Proteomes" id="UP000280696">
    <property type="component" value="Unassembled WGS sequence"/>
</dbReference>
<dbReference type="CDD" id="cd01298">
    <property type="entry name" value="ATZ_TRZ_like"/>
    <property type="match status" value="1"/>
</dbReference>
<comment type="catalytic activity">
    <reaction evidence="4">
        <text>S-adenosyl-L-homocysteine + H2O + H(+) = S-inosyl-L-homocysteine + NH4(+)</text>
        <dbReference type="Rhea" id="RHEA:20716"/>
        <dbReference type="ChEBI" id="CHEBI:15377"/>
        <dbReference type="ChEBI" id="CHEBI:15378"/>
        <dbReference type="ChEBI" id="CHEBI:28938"/>
        <dbReference type="ChEBI" id="CHEBI:57856"/>
        <dbReference type="ChEBI" id="CHEBI:57985"/>
        <dbReference type="EC" id="3.5.4.28"/>
    </reaction>
</comment>
<evidence type="ECO:0000256" key="4">
    <source>
        <dbReference type="HAMAP-Rule" id="MF_01281"/>
    </source>
</evidence>
<keyword evidence="7" id="KW-1185">Reference proteome</keyword>
<dbReference type="Pfam" id="PF01979">
    <property type="entry name" value="Amidohydro_1"/>
    <property type="match status" value="1"/>
</dbReference>
<evidence type="ECO:0000256" key="3">
    <source>
        <dbReference type="ARBA" id="ARBA00022833"/>
    </source>
</evidence>
<feature type="binding site" evidence="4">
    <location>
        <position position="182"/>
    </location>
    <ligand>
        <name>substrate</name>
    </ligand>
</feature>
<comment type="cofactor">
    <cofactor evidence="4">
        <name>Zn(2+)</name>
        <dbReference type="ChEBI" id="CHEBI:29105"/>
    </cofactor>
    <text evidence="4">Binds 1 zinc ion per subunit.</text>
</comment>
<comment type="caution">
    <text evidence="6">The sequence shown here is derived from an EMBL/GenBank/DDBJ whole genome shotgun (WGS) entry which is preliminary data.</text>
</comment>
<feature type="binding site" evidence="4">
    <location>
        <position position="63"/>
    </location>
    <ligand>
        <name>Zn(2+)</name>
        <dbReference type="ChEBI" id="CHEBI:29105"/>
    </ligand>
</feature>
<dbReference type="PANTHER" id="PTHR43794">
    <property type="entry name" value="AMINOHYDROLASE SSNA-RELATED"/>
    <property type="match status" value="1"/>
</dbReference>
<feature type="domain" description="Amidohydrolase-related" evidence="5">
    <location>
        <begin position="55"/>
        <end position="400"/>
    </location>
</feature>
<dbReference type="InterPro" id="IPR032466">
    <property type="entry name" value="Metal_Hydrolase"/>
</dbReference>
<dbReference type="InterPro" id="IPR006680">
    <property type="entry name" value="Amidohydro-rel"/>
</dbReference>
<dbReference type="FunFam" id="3.20.20.140:FF:000014">
    <property type="entry name" value="5-methylthioadenosine/S-adenosylhomocysteine deaminase"/>
    <property type="match status" value="1"/>
</dbReference>
<dbReference type="InterPro" id="IPR050287">
    <property type="entry name" value="MTA/SAH_deaminase"/>
</dbReference>
<evidence type="ECO:0000256" key="2">
    <source>
        <dbReference type="ARBA" id="ARBA00022801"/>
    </source>
</evidence>
<feature type="binding site" evidence="4">
    <location>
        <position position="65"/>
    </location>
    <ligand>
        <name>Zn(2+)</name>
        <dbReference type="ChEBI" id="CHEBI:29105"/>
    </ligand>
</feature>
<protein>
    <recommendedName>
        <fullName evidence="4">5-methylthioadenosine/S-adenosylhomocysteine deaminase</fullName>
        <shortName evidence="4">MTA/SAH deaminase</shortName>
        <ecNumber evidence="4">3.5.4.28</ecNumber>
        <ecNumber evidence="4">3.5.4.31</ecNumber>
    </recommendedName>
</protein>
<dbReference type="InterPro" id="IPR023512">
    <property type="entry name" value="Deaminase_MtaD/DadD"/>
</dbReference>
<dbReference type="GO" id="GO:0046872">
    <property type="term" value="F:metal ion binding"/>
    <property type="evidence" value="ECO:0007669"/>
    <property type="project" value="UniProtKB-KW"/>
</dbReference>
<evidence type="ECO:0000313" key="7">
    <source>
        <dbReference type="Proteomes" id="UP000280696"/>
    </source>
</evidence>
<evidence type="ECO:0000259" key="5">
    <source>
        <dbReference type="Pfam" id="PF01979"/>
    </source>
</evidence>
<comment type="catalytic activity">
    <reaction evidence="4">
        <text>S-methyl-5'-thioadenosine + H2O + H(+) = S-methyl-5'-thioinosine + NH4(+)</text>
        <dbReference type="Rhea" id="RHEA:25025"/>
        <dbReference type="ChEBI" id="CHEBI:15377"/>
        <dbReference type="ChEBI" id="CHEBI:15378"/>
        <dbReference type="ChEBI" id="CHEBI:17509"/>
        <dbReference type="ChEBI" id="CHEBI:28938"/>
        <dbReference type="ChEBI" id="CHEBI:48595"/>
        <dbReference type="EC" id="3.5.4.31"/>
    </reaction>
</comment>
<comment type="function">
    <text evidence="4">Catalyzes the deamination of 5-methylthioadenosine and S-adenosyl-L-homocysteine into 5-methylthioinosine and S-inosyl-L-homocysteine, respectively. Is also able to deaminate adenosine.</text>
</comment>
<feature type="binding site" evidence="4">
    <location>
        <position position="209"/>
    </location>
    <ligand>
        <name>Zn(2+)</name>
        <dbReference type="ChEBI" id="CHEBI:29105"/>
    </ligand>
</feature>
<dbReference type="Gene3D" id="3.20.20.140">
    <property type="entry name" value="Metal-dependent hydrolases"/>
    <property type="match status" value="1"/>
</dbReference>
<dbReference type="GO" id="GO:0090614">
    <property type="term" value="F:5'-methylthioadenosine deaminase activity"/>
    <property type="evidence" value="ECO:0007669"/>
    <property type="project" value="UniProtKB-UniRule"/>
</dbReference>
<proteinExistence type="inferred from homology"/>
<dbReference type="Gene3D" id="2.30.40.10">
    <property type="entry name" value="Urease, subunit C, domain 1"/>
    <property type="match status" value="1"/>
</dbReference>
<dbReference type="EC" id="3.5.4.28" evidence="4"/>
<dbReference type="EC" id="3.5.4.31" evidence="4"/>
<feature type="binding site" evidence="4">
    <location>
        <position position="144"/>
    </location>
    <ligand>
        <name>substrate</name>
    </ligand>
</feature>
<sequence length="433" mass="47452">MGILLKNILAVLPEGNDDVVKETDIYIEGSRIAAIGMKPSGFVADRVVDGKDRLAIPGLINCHTHSYMSFMRNVADDLSFMDWLFGSIDPIEQQMTDEDTYWGACLAIIEMMKSGTTCFNDMQMNIHQTTRAVKESGMRAVICRGLVGSGNDEAGQIRLKQAYEERDAAKDCDRLTFMLGPHAPYTCDDAYMRIVAGEAKKNHMGIHVHLSESESEIQQIKEKYGMSPIEMADRNGLFDVPAIAAHCVQITESDMDILKKKDVSVVTNPASNMKLGNGFAPVPAMLEKGINVCLGTDGAASNNSLNMFHELSLLTLIHKGVKKTPQCISAKEGFRIATINGARALGLEQETGSLEVGKKADIAILNLNTPSLTPRNNLLAGLSYSANGSEVETVIIDGKITLENRKVLTLNEDMVYKKVNDIIVRMGLDKKEY</sequence>
<dbReference type="SUPFAM" id="SSF51556">
    <property type="entry name" value="Metallo-dependent hydrolases"/>
    <property type="match status" value="1"/>
</dbReference>
<evidence type="ECO:0000313" key="6">
    <source>
        <dbReference type="EMBL" id="RKI91965.1"/>
    </source>
</evidence>
<feature type="binding site" evidence="4">
    <location>
        <position position="297"/>
    </location>
    <ligand>
        <name>substrate</name>
    </ligand>
</feature>